<dbReference type="Gene3D" id="3.40.50.150">
    <property type="entry name" value="Vaccinia Virus protein VP39"/>
    <property type="match status" value="1"/>
</dbReference>
<dbReference type="SUPFAM" id="SSF53335">
    <property type="entry name" value="S-adenosyl-L-methionine-dependent methyltransferases"/>
    <property type="match status" value="1"/>
</dbReference>
<name>A0AAV9A1P0_ACOGR</name>
<dbReference type="NCBIfam" id="NF047352">
    <property type="entry name" value="P_loop_sacsin"/>
    <property type="match status" value="1"/>
</dbReference>
<dbReference type="Proteomes" id="UP001179952">
    <property type="component" value="Unassembled WGS sequence"/>
</dbReference>
<reference evidence="2" key="1">
    <citation type="journal article" date="2023" name="Nat. Commun.">
        <title>Diploid and tetraploid genomes of Acorus and the evolution of monocots.</title>
        <authorList>
            <person name="Ma L."/>
            <person name="Liu K.W."/>
            <person name="Li Z."/>
            <person name="Hsiao Y.Y."/>
            <person name="Qi Y."/>
            <person name="Fu T."/>
            <person name="Tang G.D."/>
            <person name="Zhang D."/>
            <person name="Sun W.H."/>
            <person name="Liu D.K."/>
            <person name="Li Y."/>
            <person name="Chen G.Z."/>
            <person name="Liu X.D."/>
            <person name="Liao X.Y."/>
            <person name="Jiang Y.T."/>
            <person name="Yu X."/>
            <person name="Hao Y."/>
            <person name="Huang J."/>
            <person name="Zhao X.W."/>
            <person name="Ke S."/>
            <person name="Chen Y.Y."/>
            <person name="Wu W.L."/>
            <person name="Hsu J.L."/>
            <person name="Lin Y.F."/>
            <person name="Huang M.D."/>
            <person name="Li C.Y."/>
            <person name="Huang L."/>
            <person name="Wang Z.W."/>
            <person name="Zhao X."/>
            <person name="Zhong W.Y."/>
            <person name="Peng D.H."/>
            <person name="Ahmad S."/>
            <person name="Lan S."/>
            <person name="Zhang J.S."/>
            <person name="Tsai W.C."/>
            <person name="Van de Peer Y."/>
            <person name="Liu Z.J."/>
        </authorList>
    </citation>
    <scope>NUCLEOTIDE SEQUENCE</scope>
    <source>
        <strain evidence="2">SCP</strain>
    </source>
</reference>
<dbReference type="EMBL" id="JAUJYN010000045">
    <property type="protein sequence ID" value="KAK1257372.1"/>
    <property type="molecule type" value="Genomic_DNA"/>
</dbReference>
<dbReference type="InterPro" id="IPR036890">
    <property type="entry name" value="HATPase_C_sf"/>
</dbReference>
<feature type="domain" description="Sacsin/Nov" evidence="1">
    <location>
        <begin position="25"/>
        <end position="147"/>
    </location>
</feature>
<reference evidence="2" key="2">
    <citation type="submission" date="2023-06" db="EMBL/GenBank/DDBJ databases">
        <authorList>
            <person name="Ma L."/>
            <person name="Liu K.-W."/>
            <person name="Li Z."/>
            <person name="Hsiao Y.-Y."/>
            <person name="Qi Y."/>
            <person name="Fu T."/>
            <person name="Tang G."/>
            <person name="Zhang D."/>
            <person name="Sun W.-H."/>
            <person name="Liu D.-K."/>
            <person name="Li Y."/>
            <person name="Chen G.-Z."/>
            <person name="Liu X.-D."/>
            <person name="Liao X.-Y."/>
            <person name="Jiang Y.-T."/>
            <person name="Yu X."/>
            <person name="Hao Y."/>
            <person name="Huang J."/>
            <person name="Zhao X.-W."/>
            <person name="Ke S."/>
            <person name="Chen Y.-Y."/>
            <person name="Wu W.-L."/>
            <person name="Hsu J.-L."/>
            <person name="Lin Y.-F."/>
            <person name="Huang M.-D."/>
            <person name="Li C.-Y."/>
            <person name="Huang L."/>
            <person name="Wang Z.-W."/>
            <person name="Zhao X."/>
            <person name="Zhong W.-Y."/>
            <person name="Peng D.-H."/>
            <person name="Ahmad S."/>
            <person name="Lan S."/>
            <person name="Zhang J.-S."/>
            <person name="Tsai W.-C."/>
            <person name="Van De Peer Y."/>
            <person name="Liu Z.-J."/>
        </authorList>
    </citation>
    <scope>NUCLEOTIDE SEQUENCE</scope>
    <source>
        <strain evidence="2">SCP</strain>
        <tissue evidence="2">Leaves</tissue>
    </source>
</reference>
<dbReference type="PANTHER" id="PTHR32387">
    <property type="entry name" value="WU:FJ29H11"/>
    <property type="match status" value="1"/>
</dbReference>
<gene>
    <name evidence="2" type="ORF">QJS04_geneDACA023648</name>
</gene>
<accession>A0AAV9A1P0</accession>
<dbReference type="InterPro" id="IPR029063">
    <property type="entry name" value="SAM-dependent_MTases_sf"/>
</dbReference>
<dbReference type="InterPro" id="IPR052957">
    <property type="entry name" value="Auxin_embryo_med"/>
</dbReference>
<organism evidence="2 3">
    <name type="scientific">Acorus gramineus</name>
    <name type="common">Dwarf sweet flag</name>
    <dbReference type="NCBI Taxonomy" id="55184"/>
    <lineage>
        <taxon>Eukaryota</taxon>
        <taxon>Viridiplantae</taxon>
        <taxon>Streptophyta</taxon>
        <taxon>Embryophyta</taxon>
        <taxon>Tracheophyta</taxon>
        <taxon>Spermatophyta</taxon>
        <taxon>Magnoliopsida</taxon>
        <taxon>Liliopsida</taxon>
        <taxon>Acoraceae</taxon>
        <taxon>Acorus</taxon>
    </lineage>
</organism>
<protein>
    <submittedName>
        <fullName evidence="2">Protein-L-isoaspartate O-methyltransferase</fullName>
    </submittedName>
</protein>
<dbReference type="SUPFAM" id="SSF55874">
    <property type="entry name" value="ATPase domain of HSP90 chaperone/DNA topoisomerase II/histidine kinase"/>
    <property type="match status" value="1"/>
</dbReference>
<dbReference type="Pfam" id="PF25794">
    <property type="entry name" value="SACS"/>
    <property type="match status" value="1"/>
</dbReference>
<comment type="caution">
    <text evidence="2">The sequence shown here is derived from an EMBL/GenBank/DDBJ whole genome shotgun (WGS) entry which is preliminary data.</text>
</comment>
<keyword evidence="3" id="KW-1185">Reference proteome</keyword>
<dbReference type="Pfam" id="PF01135">
    <property type="entry name" value="PCMT"/>
    <property type="match status" value="1"/>
</dbReference>
<proteinExistence type="predicted"/>
<evidence type="ECO:0000313" key="3">
    <source>
        <dbReference type="Proteomes" id="UP001179952"/>
    </source>
</evidence>
<dbReference type="PANTHER" id="PTHR32387:SF3">
    <property type="entry name" value="ATP_DNA BINDING PROTEIN"/>
    <property type="match status" value="1"/>
</dbReference>
<dbReference type="Gene3D" id="3.30.565.10">
    <property type="entry name" value="Histidine kinase-like ATPase, C-terminal domain"/>
    <property type="match status" value="1"/>
</dbReference>
<evidence type="ECO:0000313" key="2">
    <source>
        <dbReference type="EMBL" id="KAK1257372.1"/>
    </source>
</evidence>
<evidence type="ECO:0000259" key="1">
    <source>
        <dbReference type="Pfam" id="PF25794"/>
    </source>
</evidence>
<dbReference type="InterPro" id="IPR058210">
    <property type="entry name" value="SACS/Nov_dom"/>
</dbReference>
<sequence length="1823" mass="205498">MEKEHIEEIRRKKFSIGGDPNMLTEDLHQAVKNLSAELYTKDVHFLMELIQNAEDNEYPPGVDPSLEFVITSKDITSTGALMTLLIFNNEKGFSPKNIDSICGVGRSTKKGNRQRGYIGEKGKLYGIGFKSVFLITSQPHIFSNNYQIRFNESPTPDCNLGYIVPEWVDNNPTLSDVQKIYGRSKPLPTTTIILPLKSDKVSAVKHQLSTVHPEVLLFLTKIKRLSVREDNEDPRLNTVNAISISSETDFQTRKNISAESYTLHLAADESKSGGRERDCDYYMWKQKFPVRVDSEVERRKEVEEWAITLAFSQGQRLDRSPGVYAFLPTEMVTGFPFIIQADFVLASSRETILLDNKWNKGILSCVASAFVSAFESMLKTSQSAPDFALPPYFKFLPVKSSAYPELDSVRMAIREKVVVENFIPCESYTNQRIFCKPGEVRRLMPAFWAILADARKEGVGLEDLSSHGTYILSSAFDASEYDDVLNFLGVKYVDDDWYAKCVAELERSLQLHQREIPASLEVLDRDGKVSLISTERAMQGYEKVRLSCHVKWLINWNHEFGCRAGCFFVPHDTQLALKGFSQSASLMEWLRQYMSVTTISLYSYADLCAKSLDNENSVIGFAHFLYHSHAKKCMTDEEVSALCSSMPLVDNYGGVVRNWSSALVPAKGSQWIGLLGSDPWRGQGFVELSGNYGLAGTYAGIQTPQNHLLSFMRTHVGASDVPHISPPNAAFPTVASPLTCENALLLLEWIHNLRDRGTRMPEGFKVCIRDGCWVKTSAGYRSPSDSFLPSSDWGSLLQMGSLLVDIPLIDLEFYGERIQGYKEELKVIGVMFEFGEACRFIGKHFMSLASTHNLTRGNVFSMLMFMRFLREKYLPTEEFVKSVMSGRWLRTIAGTSTPAGSILRDSEWAAASIISHLPFVDVEHYGDEILSYKTELQLLGVVVGFNRRYQFVIDNFKWPSYLSSITVDCAYLIFECVRNARLSDGLLSEIKRFRWLKTNGGLRSPSECFLFDPDWKSLLSVIDAVPLIDENFYGTRIHSYEDELKKIGVVVTFVDASSAVSRRFETLASEKSLTKEHVLSLLAFYRQMKEAQERFPAVLMEMAQFHKWVKTKLGYNTPDDSILFDEEWRPVSRIARLPFIDHVHYGEGINEYKDELKAFGVTVEFRTGSRFVIKDLCIPSYSAGIAPDSVIALLNCIRNFKSGVDGVLSFPKDFTSNISKNWLKTVADYKSPKECILFGPSWATHLEHEDGPFIDEEFYGPGIKAYETELAMLGVITDVQSGRALLASHLGHHSGRSVITRIYKFLKSLNWVPDREAKLLNWVWISSGDDDGKWVSPGDCVLHDKDDLYSECLHVLDKIYEKDLLSFFSTALGVRQIPSVADYVDLWKGWENSRTELAHNECCAFWICIARNWNKKTEQLLVQNIRKLPVISTASGGIALSDKDDVFIPDDLQLKDVFDKANLGSVFAWYPQPSLASVTRARLYQIYASMGVRTISESVKIEQPFISKGGDDARNVDKRYATVRNGLSRIVLAFLADPSLELSVEKRHQTVKCILDLKFLETEEPVKVRYSVSMSGGKDVTVEASRISRWERESSELYVQKIDKASTKKEKIEFATYFSQVMSEGLLWDETDRIGGLAELIKFGYFLKFDKDAVDFLLMTKNLRVLVEDEQFLSLEFWTRGGIDNNKALVEHLQRYGVIKSRKVAEVMEKIDRGLFVPEVNPAYVDTPMPIGYNATISAPHMHGTCLELLEEHLKPGMHALDIGSGTGYLTACFAMMVGPQGHAVGVEHIPELVSSSIDNLKKSAAAPLLKEGSLSVHVAGVS</sequence>